<gene>
    <name evidence="2" type="ORF">C8D95_101883</name>
</gene>
<organism evidence="2 3">
    <name type="scientific">Silicimonas algicola</name>
    <dbReference type="NCBI Taxonomy" id="1826607"/>
    <lineage>
        <taxon>Bacteria</taxon>
        <taxon>Pseudomonadati</taxon>
        <taxon>Pseudomonadota</taxon>
        <taxon>Alphaproteobacteria</taxon>
        <taxon>Rhodobacterales</taxon>
        <taxon>Paracoccaceae</taxon>
    </lineage>
</organism>
<feature type="signal peptide" evidence="1">
    <location>
        <begin position="1"/>
        <end position="22"/>
    </location>
</feature>
<dbReference type="EMBL" id="QGGV01000001">
    <property type="protein sequence ID" value="PWK59061.1"/>
    <property type="molecule type" value="Genomic_DNA"/>
</dbReference>
<dbReference type="AlphaFoldDB" id="A0A316GDL4"/>
<evidence type="ECO:0008006" key="4">
    <source>
        <dbReference type="Google" id="ProtNLM"/>
    </source>
</evidence>
<dbReference type="RefSeq" id="WP_241239814.1">
    <property type="nucleotide sequence ID" value="NZ_CP034588.1"/>
</dbReference>
<name>A0A316GDL4_9RHOB</name>
<keyword evidence="1" id="KW-0732">Signal</keyword>
<evidence type="ECO:0000313" key="3">
    <source>
        <dbReference type="Proteomes" id="UP000245390"/>
    </source>
</evidence>
<reference evidence="2 3" key="1">
    <citation type="submission" date="2018-05" db="EMBL/GenBank/DDBJ databases">
        <title>Genomic Encyclopedia of Type Strains, Phase IV (KMG-IV): sequencing the most valuable type-strain genomes for metagenomic binning, comparative biology and taxonomic classification.</title>
        <authorList>
            <person name="Goeker M."/>
        </authorList>
    </citation>
    <scope>NUCLEOTIDE SEQUENCE [LARGE SCALE GENOMIC DNA]</scope>
    <source>
        <strain evidence="2 3">DSM 103371</strain>
    </source>
</reference>
<evidence type="ECO:0000256" key="1">
    <source>
        <dbReference type="SAM" id="SignalP"/>
    </source>
</evidence>
<evidence type="ECO:0000313" key="2">
    <source>
        <dbReference type="EMBL" id="PWK59061.1"/>
    </source>
</evidence>
<protein>
    <recommendedName>
        <fullName evidence="4">Copper-binding protein</fullName>
    </recommendedName>
</protein>
<dbReference type="Proteomes" id="UP000245390">
    <property type="component" value="Unassembled WGS sequence"/>
</dbReference>
<feature type="chain" id="PRO_5016445229" description="Copper-binding protein" evidence="1">
    <location>
        <begin position="23"/>
        <end position="140"/>
    </location>
</feature>
<proteinExistence type="predicted"/>
<accession>A0A316GDL4</accession>
<keyword evidence="3" id="KW-1185">Reference proteome</keyword>
<sequence>MSKAARTLLGMLVFGVLGTVVAAEGDPTRRADRLEPLFLNAATGFSVSHYELRTGVYYRWRIESDGLEEYRLLAPALFRESWIDQVVIEDKEVKPFGLYAVEFDDEGVIDVWFIPQRPGEYTFYVEGLENQGFSGVFVVK</sequence>
<comment type="caution">
    <text evidence="2">The sequence shown here is derived from an EMBL/GenBank/DDBJ whole genome shotgun (WGS) entry which is preliminary data.</text>
</comment>